<protein>
    <submittedName>
        <fullName evidence="2">Uncharacterized protein</fullName>
    </submittedName>
</protein>
<dbReference type="AlphaFoldDB" id="A0A0X3X807"/>
<feature type="region of interest" description="Disordered" evidence="1">
    <location>
        <begin position="16"/>
        <end position="42"/>
    </location>
</feature>
<sequence length="66" mass="6947">MIRVVPVGRHAVGAVSGQAARSSRRARGVERMATWSSGCPGTSTEAIRAAVRASTTVGRSMRPPQR</sequence>
<comment type="caution">
    <text evidence="2">The sequence shown here is derived from an EMBL/GenBank/DDBJ whole genome shotgun (WGS) entry which is preliminary data.</text>
</comment>
<reference evidence="3" key="1">
    <citation type="submission" date="2015-10" db="EMBL/GenBank/DDBJ databases">
        <authorList>
            <person name="Ju K.-S."/>
            <person name="Doroghazi J.R."/>
            <person name="Metcalf W.W."/>
        </authorList>
    </citation>
    <scope>NUCLEOTIDE SEQUENCE [LARGE SCALE GENOMIC DNA]</scope>
    <source>
        <strain evidence="3">NRRL F-8817</strain>
    </source>
</reference>
<evidence type="ECO:0000313" key="3">
    <source>
        <dbReference type="Proteomes" id="UP000053413"/>
    </source>
</evidence>
<dbReference type="EMBL" id="LLZJ01000072">
    <property type="protein sequence ID" value="KUL65125.1"/>
    <property type="molecule type" value="Genomic_DNA"/>
</dbReference>
<gene>
    <name evidence="2" type="ORF">ADL28_07545</name>
</gene>
<dbReference type="Proteomes" id="UP000053413">
    <property type="component" value="Unassembled WGS sequence"/>
</dbReference>
<accession>A0A0X3X807</accession>
<name>A0A0X3X807_STRVO</name>
<organism evidence="2 3">
    <name type="scientific">Streptomyces violaceusniger</name>
    <dbReference type="NCBI Taxonomy" id="68280"/>
    <lineage>
        <taxon>Bacteria</taxon>
        <taxon>Bacillati</taxon>
        <taxon>Actinomycetota</taxon>
        <taxon>Actinomycetes</taxon>
        <taxon>Kitasatosporales</taxon>
        <taxon>Streptomycetaceae</taxon>
        <taxon>Streptomyces</taxon>
        <taxon>Streptomyces violaceusniger group</taxon>
    </lineage>
</organism>
<proteinExistence type="predicted"/>
<evidence type="ECO:0000313" key="2">
    <source>
        <dbReference type="EMBL" id="KUL65125.1"/>
    </source>
</evidence>
<evidence type="ECO:0000256" key="1">
    <source>
        <dbReference type="SAM" id="MobiDB-lite"/>
    </source>
</evidence>